<evidence type="ECO:0000256" key="1">
    <source>
        <dbReference type="SAM" id="Coils"/>
    </source>
</evidence>
<feature type="coiled-coil region" evidence="1">
    <location>
        <begin position="42"/>
        <end position="104"/>
    </location>
</feature>
<reference evidence="3" key="1">
    <citation type="journal article" date="2011" name="MBio">
        <title>Novel metabolic attributes of the genus Cyanothece, comprising a group of unicellular nitrogen-fixing Cyanobacteria.</title>
        <authorList>
            <person name="Bandyopadhyay A."/>
            <person name="Elvitigala T."/>
            <person name="Welsh E."/>
            <person name="Stockel J."/>
            <person name="Liberton M."/>
            <person name="Min H."/>
            <person name="Sherman L.A."/>
            <person name="Pakrasi H.B."/>
        </authorList>
    </citation>
    <scope>NUCLEOTIDE SEQUENCE [LARGE SCALE GENOMIC DNA]</scope>
    <source>
        <strain evidence="3">PCC 7822</strain>
        <plasmid evidence="3">Cy782201</plasmid>
    </source>
</reference>
<evidence type="ECO:0000313" key="2">
    <source>
        <dbReference type="EMBL" id="ADN17485.1"/>
    </source>
</evidence>
<dbReference type="AlphaFoldDB" id="E0UKK5"/>
<dbReference type="KEGG" id="cyj:Cyan7822_5619"/>
<dbReference type="Proteomes" id="UP000008206">
    <property type="component" value="Plasmid Cy782201"/>
</dbReference>
<protein>
    <submittedName>
        <fullName evidence="2">Uncharacterized protein</fullName>
    </submittedName>
</protein>
<keyword evidence="3" id="KW-1185">Reference proteome</keyword>
<keyword evidence="2" id="KW-0614">Plasmid</keyword>
<dbReference type="RefSeq" id="WP_013334235.1">
    <property type="nucleotide sequence ID" value="NC_014533.1"/>
</dbReference>
<geneLocation type="plasmid" evidence="2 3">
    <name>Cy782201</name>
</geneLocation>
<dbReference type="OrthoDB" id="9928964at2"/>
<name>E0UKK5_GLOV7</name>
<keyword evidence="1" id="KW-0175">Coiled coil</keyword>
<evidence type="ECO:0000313" key="3">
    <source>
        <dbReference type="Proteomes" id="UP000008206"/>
    </source>
</evidence>
<sequence length="108" mass="12302">MSVKELLNLKKPQDYPSKEAYKQDVLKAVELLIRLGINESGSADLKSSIESVTQKLQEDEEQIHGKKRSKQEILEDLKQVNSEITELDLEIADLERQIAIKKAKKAIE</sequence>
<organism evidence="2 3">
    <name type="scientific">Gloeothece verrucosa (strain PCC 7822)</name>
    <name type="common">Cyanothece sp. (strain PCC 7822)</name>
    <dbReference type="NCBI Taxonomy" id="497965"/>
    <lineage>
        <taxon>Bacteria</taxon>
        <taxon>Bacillati</taxon>
        <taxon>Cyanobacteriota</taxon>
        <taxon>Cyanophyceae</taxon>
        <taxon>Oscillatoriophycideae</taxon>
        <taxon>Chroococcales</taxon>
        <taxon>Aphanothecaceae</taxon>
        <taxon>Gloeothece</taxon>
        <taxon>Gloeothece verrucosa</taxon>
    </lineage>
</organism>
<dbReference type="EMBL" id="CP002199">
    <property type="protein sequence ID" value="ADN17485.1"/>
    <property type="molecule type" value="Genomic_DNA"/>
</dbReference>
<accession>E0UKK5</accession>
<dbReference type="HOGENOM" id="CLU_2155426_0_0_3"/>
<gene>
    <name evidence="2" type="ordered locus">Cyan7822_5619</name>
</gene>
<proteinExistence type="predicted"/>